<protein>
    <recommendedName>
        <fullName evidence="2">Toxin co-regulated pilus biosynthesis protein Q C-terminal domain-containing protein</fullName>
    </recommendedName>
</protein>
<evidence type="ECO:0000256" key="1">
    <source>
        <dbReference type="SAM" id="Phobius"/>
    </source>
</evidence>
<keyword evidence="1" id="KW-0472">Membrane</keyword>
<dbReference type="PATRIC" id="fig|43658.5.peg.156"/>
<keyword evidence="1" id="KW-0812">Transmembrane</keyword>
<organism evidence="3 4">
    <name type="scientific">Pseudoalteromonas rubra</name>
    <dbReference type="NCBI Taxonomy" id="43658"/>
    <lineage>
        <taxon>Bacteria</taxon>
        <taxon>Pseudomonadati</taxon>
        <taxon>Pseudomonadota</taxon>
        <taxon>Gammaproteobacteria</taxon>
        <taxon>Alteromonadales</taxon>
        <taxon>Pseudoalteromonadaceae</taxon>
        <taxon>Pseudoalteromonas</taxon>
    </lineage>
</organism>
<evidence type="ECO:0000313" key="4">
    <source>
        <dbReference type="Proteomes" id="UP000033452"/>
    </source>
</evidence>
<gene>
    <name evidence="3" type="ORF">TW77_00755</name>
</gene>
<feature type="domain" description="Toxin co-regulated pilus biosynthesis protein Q C-terminal" evidence="2">
    <location>
        <begin position="112"/>
        <end position="187"/>
    </location>
</feature>
<keyword evidence="1" id="KW-1133">Transmembrane helix</keyword>
<sequence length="202" mass="23958">MAKKRSKRLSNLWFWAKHLSLGVLLVWAAYYFLYGNIPSMEFRDTTNAAARGFTQFYEGFKRNYTERNTEREKYVLDLGKPTYPLDDAIAQRGLVVKPAPQRWTGEIQPRRFDSGETLRGVLTNYAKQEDVELFWYLDKDYVVKHNFRVDTNFVSTLYQVGTAINDDFEFEVYTFFCHRQRAAVITQKPSRFVRENCRRLTK</sequence>
<evidence type="ECO:0000313" key="3">
    <source>
        <dbReference type="EMBL" id="KJZ13458.1"/>
    </source>
</evidence>
<dbReference type="RefSeq" id="WP_046003049.1">
    <property type="nucleotide sequence ID" value="NZ_JXYA01000001.1"/>
</dbReference>
<accession>A0A0F4R0H6</accession>
<dbReference type="EMBL" id="JXYA01000001">
    <property type="protein sequence ID" value="KJZ13458.1"/>
    <property type="molecule type" value="Genomic_DNA"/>
</dbReference>
<dbReference type="AlphaFoldDB" id="A0A0F4R0H6"/>
<keyword evidence="4" id="KW-1185">Reference proteome</keyword>
<name>A0A0F4R0H6_9GAMM</name>
<evidence type="ECO:0000259" key="2">
    <source>
        <dbReference type="Pfam" id="PF10671"/>
    </source>
</evidence>
<dbReference type="Proteomes" id="UP000033452">
    <property type="component" value="Unassembled WGS sequence"/>
</dbReference>
<comment type="caution">
    <text evidence="3">The sequence shown here is derived from an EMBL/GenBank/DDBJ whole genome shotgun (WGS) entry which is preliminary data.</text>
</comment>
<dbReference type="OrthoDB" id="6224370at2"/>
<feature type="transmembrane region" description="Helical" evidence="1">
    <location>
        <begin position="12"/>
        <end position="33"/>
    </location>
</feature>
<dbReference type="InterPro" id="IPR018927">
    <property type="entry name" value="Pilus_synth_Q_C"/>
</dbReference>
<proteinExistence type="predicted"/>
<dbReference type="Pfam" id="PF10671">
    <property type="entry name" value="TcpQ"/>
    <property type="match status" value="1"/>
</dbReference>
<reference evidence="3 4" key="1">
    <citation type="journal article" date="2015" name="BMC Genomics">
        <title>Genome mining reveals unlocked bioactive potential of marine Gram-negative bacteria.</title>
        <authorList>
            <person name="Machado H."/>
            <person name="Sonnenschein E.C."/>
            <person name="Melchiorsen J."/>
            <person name="Gram L."/>
        </authorList>
    </citation>
    <scope>NUCLEOTIDE SEQUENCE [LARGE SCALE GENOMIC DNA]</scope>
    <source>
        <strain evidence="3 4">S2471</strain>
    </source>
</reference>